<evidence type="ECO:0000313" key="2">
    <source>
        <dbReference type="EMBL" id="QUX28951.1"/>
    </source>
</evidence>
<feature type="region of interest" description="Disordered" evidence="1">
    <location>
        <begin position="218"/>
        <end position="247"/>
    </location>
</feature>
<accession>A0ABX8C3J1</accession>
<feature type="compositionally biased region" description="Polar residues" evidence="1">
    <location>
        <begin position="148"/>
        <end position="158"/>
    </location>
</feature>
<proteinExistence type="predicted"/>
<reference evidence="3" key="1">
    <citation type="submission" date="2021-05" db="EMBL/GenBank/DDBJ databases">
        <title>Direct Submission.</title>
        <authorList>
            <person name="Li K."/>
            <person name="Gao J."/>
        </authorList>
    </citation>
    <scope>NUCLEOTIDE SEQUENCE [LARGE SCALE GENOMIC DNA]</scope>
    <source>
        <strain evidence="3">HDS12</strain>
    </source>
</reference>
<keyword evidence="3" id="KW-1185">Reference proteome</keyword>
<feature type="region of interest" description="Disordered" evidence="1">
    <location>
        <begin position="21"/>
        <end position="106"/>
    </location>
</feature>
<feature type="compositionally biased region" description="Basic and acidic residues" evidence="1">
    <location>
        <begin position="62"/>
        <end position="75"/>
    </location>
</feature>
<sequence>MRQFSAAALIRALGTVKALFAPPCGRHSATGGRRRRSTRVRRYVPVPAQVRVPVEAATPPARTDRAPEPPRHPERPAAPGPVPGSVPAAAPAPAAAPRLAPPSARFPADDIALVRPYYAAREQARAEARAGTREPGAARVRHEVTIRLDQQPSTNTPFSGDLLATGSVPVPARVPAPVPARASDPAPTPVPAPRPPSPACEDPEDWRAFTRLARVWLDQQQQRTERTQRAQQTHQPRAEHCRQAVPA</sequence>
<evidence type="ECO:0000256" key="1">
    <source>
        <dbReference type="SAM" id="MobiDB-lite"/>
    </source>
</evidence>
<dbReference type="Proteomes" id="UP000678016">
    <property type="component" value="Chromosome"/>
</dbReference>
<feature type="compositionally biased region" description="Low complexity" evidence="1">
    <location>
        <begin position="85"/>
        <end position="106"/>
    </location>
</feature>
<feature type="compositionally biased region" description="Pro residues" evidence="1">
    <location>
        <begin position="186"/>
        <end position="198"/>
    </location>
</feature>
<dbReference type="EMBL" id="CP074132">
    <property type="protein sequence ID" value="QUX28951.1"/>
    <property type="molecule type" value="Genomic_DNA"/>
</dbReference>
<feature type="compositionally biased region" description="Basic and acidic residues" evidence="1">
    <location>
        <begin position="236"/>
        <end position="247"/>
    </location>
</feature>
<evidence type="ECO:0000313" key="3">
    <source>
        <dbReference type="Proteomes" id="UP000678016"/>
    </source>
</evidence>
<protein>
    <submittedName>
        <fullName evidence="2">Uncharacterized protein</fullName>
    </submittedName>
</protein>
<gene>
    <name evidence="2" type="ORF">KGD83_27830</name>
</gene>
<name>A0ABX8C3J1_9ACTN</name>
<dbReference type="RefSeq" id="WP_212641856.1">
    <property type="nucleotide sequence ID" value="NZ_CP074132.1"/>
</dbReference>
<feature type="compositionally biased region" description="Basic residues" evidence="1">
    <location>
        <begin position="32"/>
        <end position="42"/>
    </location>
</feature>
<feature type="region of interest" description="Disordered" evidence="1">
    <location>
        <begin position="143"/>
        <end position="204"/>
    </location>
</feature>
<organism evidence="2 3">
    <name type="scientific">Nocardiopsis akebiae</name>
    <dbReference type="NCBI Taxonomy" id="2831968"/>
    <lineage>
        <taxon>Bacteria</taxon>
        <taxon>Bacillati</taxon>
        <taxon>Actinomycetota</taxon>
        <taxon>Actinomycetes</taxon>
        <taxon>Streptosporangiales</taxon>
        <taxon>Nocardiopsidaceae</taxon>
        <taxon>Nocardiopsis</taxon>
    </lineage>
</organism>